<dbReference type="EMBL" id="GAIX01010557">
    <property type="protein sequence ID" value="JAA82003.1"/>
    <property type="molecule type" value="Transcribed_RNA"/>
</dbReference>
<dbReference type="AlphaFoldDB" id="S4P1B1"/>
<organism evidence="1">
    <name type="scientific">Pararge aegeria</name>
    <name type="common">speckled wood butterfly</name>
    <dbReference type="NCBI Taxonomy" id="116150"/>
    <lineage>
        <taxon>Eukaryota</taxon>
        <taxon>Metazoa</taxon>
        <taxon>Ecdysozoa</taxon>
        <taxon>Arthropoda</taxon>
        <taxon>Hexapoda</taxon>
        <taxon>Insecta</taxon>
        <taxon>Pterygota</taxon>
        <taxon>Neoptera</taxon>
        <taxon>Endopterygota</taxon>
        <taxon>Lepidoptera</taxon>
        <taxon>Glossata</taxon>
        <taxon>Ditrysia</taxon>
        <taxon>Papilionoidea</taxon>
        <taxon>Nymphalidae</taxon>
        <taxon>Satyrinae</taxon>
        <taxon>Satyrini</taxon>
        <taxon>Parargina</taxon>
        <taxon>Pararge</taxon>
    </lineage>
</organism>
<name>S4P1B1_9NEOP</name>
<reference evidence="1" key="2">
    <citation type="submission" date="2013-05" db="EMBL/GenBank/DDBJ databases">
        <authorList>
            <person name="Carter J.-M."/>
            <person name="Baker S.C."/>
            <person name="Pink R."/>
            <person name="Carter D.R.F."/>
            <person name="Collins A."/>
            <person name="Tomlin J."/>
            <person name="Gibbs M."/>
            <person name="Breuker C.J."/>
        </authorList>
    </citation>
    <scope>NUCLEOTIDE SEQUENCE</scope>
    <source>
        <tissue evidence="1">Ovary</tissue>
    </source>
</reference>
<protein>
    <submittedName>
        <fullName evidence="1">Uncharacterized protein</fullName>
    </submittedName>
</protein>
<proteinExistence type="predicted"/>
<sequence length="77" mass="8762">MASLRRHRPIQRLPLQRTVPFFVVMALQHTPSPFVLLLKTHVSYNCLAVAFPFPQIPSPFPLPLVFLSSSRSFSRSS</sequence>
<feature type="non-terminal residue" evidence="1">
    <location>
        <position position="77"/>
    </location>
</feature>
<reference evidence="1" key="1">
    <citation type="journal article" date="2013" name="BMC Genomics">
        <title>Unscrambling butterfly oogenesis.</title>
        <authorList>
            <person name="Carter J.M."/>
            <person name="Baker S.C."/>
            <person name="Pink R."/>
            <person name="Carter D.R."/>
            <person name="Collins A."/>
            <person name="Tomlin J."/>
            <person name="Gibbs M."/>
            <person name="Breuker C.J."/>
        </authorList>
    </citation>
    <scope>NUCLEOTIDE SEQUENCE</scope>
    <source>
        <tissue evidence="1">Ovary</tissue>
    </source>
</reference>
<accession>S4P1B1</accession>
<evidence type="ECO:0000313" key="1">
    <source>
        <dbReference type="EMBL" id="JAA82003.1"/>
    </source>
</evidence>